<dbReference type="InterPro" id="IPR023214">
    <property type="entry name" value="HAD_sf"/>
</dbReference>
<gene>
    <name evidence="1" type="ORF">S01H4_12784</name>
</gene>
<dbReference type="InterPro" id="IPR036412">
    <property type="entry name" value="HAD-like_sf"/>
</dbReference>
<reference evidence="1" key="1">
    <citation type="journal article" date="2014" name="Front. Microbiol.">
        <title>High frequency of phylogenetically diverse reductive dehalogenase-homologous genes in deep subseafloor sedimentary metagenomes.</title>
        <authorList>
            <person name="Kawai M."/>
            <person name="Futagami T."/>
            <person name="Toyoda A."/>
            <person name="Takaki Y."/>
            <person name="Nishi S."/>
            <person name="Hori S."/>
            <person name="Arai W."/>
            <person name="Tsubouchi T."/>
            <person name="Morono Y."/>
            <person name="Uchiyama I."/>
            <person name="Ito T."/>
            <person name="Fujiyama A."/>
            <person name="Inagaki F."/>
            <person name="Takami H."/>
        </authorList>
    </citation>
    <scope>NUCLEOTIDE SEQUENCE</scope>
    <source>
        <strain evidence="1">Expedition CK06-06</strain>
    </source>
</reference>
<protein>
    <submittedName>
        <fullName evidence="1">Uncharacterized protein</fullName>
    </submittedName>
</protein>
<evidence type="ECO:0000313" key="1">
    <source>
        <dbReference type="EMBL" id="GAG67217.1"/>
    </source>
</evidence>
<accession>X1AB59</accession>
<dbReference type="Pfam" id="PF08282">
    <property type="entry name" value="Hydrolase_3"/>
    <property type="match status" value="1"/>
</dbReference>
<dbReference type="PANTHER" id="PTHR10000">
    <property type="entry name" value="PHOSPHOSERINE PHOSPHATASE"/>
    <property type="match status" value="1"/>
</dbReference>
<feature type="non-terminal residue" evidence="1">
    <location>
        <position position="1"/>
    </location>
</feature>
<organism evidence="1">
    <name type="scientific">marine sediment metagenome</name>
    <dbReference type="NCBI Taxonomy" id="412755"/>
    <lineage>
        <taxon>unclassified sequences</taxon>
        <taxon>metagenomes</taxon>
        <taxon>ecological metagenomes</taxon>
    </lineage>
</organism>
<dbReference type="GO" id="GO:0016791">
    <property type="term" value="F:phosphatase activity"/>
    <property type="evidence" value="ECO:0007669"/>
    <property type="project" value="TreeGrafter"/>
</dbReference>
<dbReference type="AlphaFoldDB" id="X1AB59"/>
<comment type="caution">
    <text evidence="1">The sequence shown here is derived from an EMBL/GenBank/DDBJ whole genome shotgun (WGS) entry which is preliminary data.</text>
</comment>
<dbReference type="SUPFAM" id="SSF56784">
    <property type="entry name" value="HAD-like"/>
    <property type="match status" value="1"/>
</dbReference>
<dbReference type="GO" id="GO:0000287">
    <property type="term" value="F:magnesium ion binding"/>
    <property type="evidence" value="ECO:0007669"/>
    <property type="project" value="TreeGrafter"/>
</dbReference>
<dbReference type="PANTHER" id="PTHR10000:SF8">
    <property type="entry name" value="HAD SUPERFAMILY HYDROLASE-LIKE, TYPE 3"/>
    <property type="match status" value="1"/>
</dbReference>
<proteinExistence type="predicted"/>
<sequence length="90" mass="9113">PDVEFINVLAPEVSKGKALEALASHLGVSLSEVAAIGDGTNDIPLFSLAGLAVAMGNAPDEVKAVAHYTTLDVDRSGLAAAVKKFLLPSG</sequence>
<dbReference type="Gene3D" id="3.40.50.1000">
    <property type="entry name" value="HAD superfamily/HAD-like"/>
    <property type="match status" value="1"/>
</dbReference>
<dbReference type="GO" id="GO:0005829">
    <property type="term" value="C:cytosol"/>
    <property type="evidence" value="ECO:0007669"/>
    <property type="project" value="TreeGrafter"/>
</dbReference>
<name>X1AB59_9ZZZZ</name>
<dbReference type="EMBL" id="BART01005538">
    <property type="protein sequence ID" value="GAG67217.1"/>
    <property type="molecule type" value="Genomic_DNA"/>
</dbReference>